<feature type="region of interest" description="Disordered" evidence="11">
    <location>
        <begin position="1"/>
        <end position="30"/>
    </location>
</feature>
<comment type="subunit">
    <text evidence="8">Interacts with odr-4.</text>
</comment>
<dbReference type="GO" id="GO:0071567">
    <property type="term" value="F:deUFMylase activity"/>
    <property type="evidence" value="ECO:0007669"/>
    <property type="project" value="TreeGrafter"/>
</dbReference>
<evidence type="ECO:0000256" key="5">
    <source>
        <dbReference type="ARBA" id="ARBA00022801"/>
    </source>
</evidence>
<dbReference type="InterPro" id="IPR012462">
    <property type="entry name" value="UFSP1/2_DUB_cat"/>
</dbReference>
<dbReference type="InterPro" id="IPR046345">
    <property type="entry name" value="TraB_PrgY-like"/>
</dbReference>
<protein>
    <recommendedName>
        <fullName evidence="9">Ufm1-specific protease</fullName>
    </recommendedName>
    <alternativeName>
        <fullName evidence="10">Odorant response abnormal protein 8</fullName>
    </alternativeName>
</protein>
<dbReference type="Pfam" id="PF20908">
    <property type="entry name" value="UfSP2_N"/>
    <property type="match status" value="1"/>
</dbReference>
<evidence type="ECO:0000256" key="9">
    <source>
        <dbReference type="ARBA" id="ARBA00073057"/>
    </source>
</evidence>
<dbReference type="CDD" id="cd14726">
    <property type="entry name" value="TraB_PrgY-like"/>
    <property type="match status" value="1"/>
</dbReference>
<dbReference type="InterPro" id="IPR002816">
    <property type="entry name" value="TraB/PrgY/GumN_fam"/>
</dbReference>
<evidence type="ECO:0000256" key="1">
    <source>
        <dbReference type="ARBA" id="ARBA00004406"/>
    </source>
</evidence>
<comment type="similarity">
    <text evidence="2">Belongs to the peptidase C78 family.</text>
</comment>
<evidence type="ECO:0000256" key="7">
    <source>
        <dbReference type="ARBA" id="ARBA00056938"/>
    </source>
</evidence>
<evidence type="ECO:0000259" key="13">
    <source>
        <dbReference type="Pfam" id="PF20908"/>
    </source>
</evidence>
<keyword evidence="5" id="KW-0378">Hydrolase</keyword>
<evidence type="ECO:0000313" key="15">
    <source>
        <dbReference type="EMBL" id="EYC39366.1"/>
    </source>
</evidence>
<feature type="domain" description="UFSP1/2/DUB catalytic" evidence="12">
    <location>
        <begin position="751"/>
        <end position="937"/>
    </location>
</feature>
<evidence type="ECO:0000256" key="6">
    <source>
        <dbReference type="ARBA" id="ARBA00022807"/>
    </source>
</evidence>
<evidence type="ECO:0000256" key="3">
    <source>
        <dbReference type="ARBA" id="ARBA00022670"/>
    </source>
</evidence>
<reference evidence="16" key="1">
    <citation type="journal article" date="2015" name="Nat. Genet.">
        <title>The genome and transcriptome of the zoonotic hookworm Ancylostoma ceylanicum identify infection-specific gene families.</title>
        <authorList>
            <person name="Schwarz E.M."/>
            <person name="Hu Y."/>
            <person name="Antoshechkin I."/>
            <person name="Miller M.M."/>
            <person name="Sternberg P.W."/>
            <person name="Aroian R.V."/>
        </authorList>
    </citation>
    <scope>NUCLEOTIDE SEQUENCE</scope>
    <source>
        <strain evidence="16">HY135</strain>
    </source>
</reference>
<dbReference type="Proteomes" id="UP000024635">
    <property type="component" value="Unassembled WGS sequence"/>
</dbReference>
<keyword evidence="3" id="KW-0645">Protease</keyword>
<evidence type="ECO:0000259" key="14">
    <source>
        <dbReference type="Pfam" id="PF22084"/>
    </source>
</evidence>
<dbReference type="MEROPS" id="C78.A03"/>
<dbReference type="PANTHER" id="PTHR48153">
    <property type="entry name" value="UFM1-SPECIFIC PROTEASE 2"/>
    <property type="match status" value="1"/>
</dbReference>
<dbReference type="Pfam" id="PF01963">
    <property type="entry name" value="TraB_PrgY_gumN"/>
    <property type="match status" value="1"/>
</dbReference>
<dbReference type="GO" id="GO:0006508">
    <property type="term" value="P:proteolysis"/>
    <property type="evidence" value="ECO:0007669"/>
    <property type="project" value="UniProtKB-KW"/>
</dbReference>
<keyword evidence="6" id="KW-0788">Thiol protease</keyword>
<comment type="caution">
    <text evidence="15">The sequence shown here is derived from an EMBL/GenBank/DDBJ whole genome shotgun (WGS) entry which is preliminary data.</text>
</comment>
<comment type="function">
    <text evidence="7">Thiol protease which recognizes and hydrolyzes the peptide bond at the C-terminal Gly of ufm-1, a ubiquitin-like modifier protein bound to a number of target proteins. Required, with oct-4, for the localization of a subset of 7 transmembrane domain odorant receptors, including odr-10, to the cilia of olfactory neurons AWA and AWC. Operates in aggregation behavior, and responses to oxygen levels.</text>
</comment>
<evidence type="ECO:0000256" key="2">
    <source>
        <dbReference type="ARBA" id="ARBA00008552"/>
    </source>
</evidence>
<dbReference type="STRING" id="53326.A0A016WIB4"/>
<feature type="domain" description="UFSP2 second" evidence="13">
    <location>
        <begin position="608"/>
        <end position="730"/>
    </location>
</feature>
<dbReference type="InterPro" id="IPR049387">
    <property type="entry name" value="UFSP2-like_2nd"/>
</dbReference>
<dbReference type="Pfam" id="PF07910">
    <property type="entry name" value="Peptidase_C78"/>
    <property type="match status" value="1"/>
</dbReference>
<dbReference type="EMBL" id="JARK01000260">
    <property type="protein sequence ID" value="EYC39366.1"/>
    <property type="molecule type" value="Genomic_DNA"/>
</dbReference>
<accession>A0A016WIB4</accession>
<evidence type="ECO:0000313" key="16">
    <source>
        <dbReference type="Proteomes" id="UP000024635"/>
    </source>
</evidence>
<evidence type="ECO:0000259" key="12">
    <source>
        <dbReference type="Pfam" id="PF07910"/>
    </source>
</evidence>
<dbReference type="GO" id="GO:0005789">
    <property type="term" value="C:endoplasmic reticulum membrane"/>
    <property type="evidence" value="ECO:0007669"/>
    <property type="project" value="UniProtKB-SubCell"/>
</dbReference>
<feature type="domain" description="UFSP N-terminal MPN" evidence="14">
    <location>
        <begin position="419"/>
        <end position="501"/>
    </location>
</feature>
<dbReference type="FunFam" id="3.90.70.130:FF:000001">
    <property type="entry name" value="Probable Ufm1-specific protease 2"/>
    <property type="match status" value="1"/>
</dbReference>
<name>A0A016WIB4_9BILA</name>
<gene>
    <name evidence="15" type="primary">Acey_s0660.g1272</name>
    <name evidence="15" type="ORF">Y032_0660g1272</name>
</gene>
<dbReference type="AlphaFoldDB" id="A0A016WIB4"/>
<organism evidence="15 16">
    <name type="scientific">Ancylostoma ceylanicum</name>
    <dbReference type="NCBI Taxonomy" id="53326"/>
    <lineage>
        <taxon>Eukaryota</taxon>
        <taxon>Metazoa</taxon>
        <taxon>Ecdysozoa</taxon>
        <taxon>Nematoda</taxon>
        <taxon>Chromadorea</taxon>
        <taxon>Rhabditida</taxon>
        <taxon>Rhabditina</taxon>
        <taxon>Rhabditomorpha</taxon>
        <taxon>Strongyloidea</taxon>
        <taxon>Ancylostomatidae</taxon>
        <taxon>Ancylostomatinae</taxon>
        <taxon>Ancylostoma</taxon>
    </lineage>
</organism>
<dbReference type="InterPro" id="IPR038765">
    <property type="entry name" value="Papain-like_cys_pep_sf"/>
</dbReference>
<keyword evidence="16" id="KW-1185">Reference proteome</keyword>
<dbReference type="OrthoDB" id="417506at2759"/>
<keyword evidence="4" id="KW-0833">Ubl conjugation pathway</keyword>
<dbReference type="GO" id="GO:0005634">
    <property type="term" value="C:nucleus"/>
    <property type="evidence" value="ECO:0007669"/>
    <property type="project" value="TreeGrafter"/>
</dbReference>
<evidence type="ECO:0000256" key="11">
    <source>
        <dbReference type="SAM" id="MobiDB-lite"/>
    </source>
</evidence>
<comment type="subcellular location">
    <subcellularLocation>
        <location evidence="1">Endoplasmic reticulum membrane</location>
        <topology evidence="1">Peripheral membrane protein</topology>
    </subcellularLocation>
</comment>
<dbReference type="InterPro" id="IPR054308">
    <property type="entry name" value="UFSP_MPN"/>
</dbReference>
<sequence length="946" mass="105685">MSRSGGGDVPNEPQSTPPIPSTENQMTEEDLFRIKSVVTSSAGSFNRGASDTADQSVISLADSASNFGDHVGDEFDEVEAVESDNNHTDLQSRIFNGWMFDRKRPTNLQLPKDTVTVLNFPKNVPIPQCPEGIDPKSWTKAFEEATVYLIGTAHFSKESQEDVVNTIAATQPDLVMVELCPSRISILSMDEQTLLKEASDLNTQKILTTIKQSGVVQGILHVLLLSMSAHITRELSMAPGGEFRAAHKAVMQTQLCRLVLGDRPIHVTLQRALGSLNFWQKIKFFWHVAMSHNASITPEEVEKCKQRDLLEQLLAEMAGDFPKLSKIFVDERDAYMTHALHSLLLKNTIEKRLSWERTDVDWQPLRVVAVVGIGHTPGIAAHWNNPVDIAPLLHVPPTSTSTKNYINLRSWCDKDSQIGGLVFGRLARKEVVLVLFAPADNLNYSTVDFLTNCLSADVTLVGNVSIDGEDAPLIGDGFTLTTTRDVLENVDATTFLTQNDILKHSTLAPDGLSLRAQVGFSCALRSGCEGEDLKNNAEKFVIGLDQLAFASIDKGLFLRKNMDPETTTKQRQLFDDLSRGALQYKDFTELNSYRGLATSNKDDSDDQKMVPIVRITRDGTKYSRVRKILDVTVPAVFGDDPNDLYSRLIEGLRRRVNGMVHVMLTEMANQGAVYPTMSHVFLPPGWSCLLHLETPIFSETQQHSFRVRLHKLFNLPLSMPCLRLAQSITFVPSKLLRSPHLQITNYKSRGVVSTVKGDYNYYHYMQDGFDDAGWGCAYRSLQSIWSWFILNGFTDKPVPTHVDIQRCLVEIKDKEEKFIGSRQWIGSTEIGFVLDHMLGIESRYIITNSGSEVPERARELMLHFQTVGSPVMIVTGGAQLAHTILGVDFDENSGECKFLVLDPHYTGSEDLRVVLSKGWCGWKPASFWHAEHFYNMVLPQVPSNVL</sequence>
<dbReference type="PANTHER" id="PTHR48153:SF2">
    <property type="entry name" value="UFM1-SPECIFIC PROTEASE 2"/>
    <property type="match status" value="1"/>
</dbReference>
<proteinExistence type="inferred from homology"/>
<dbReference type="SUPFAM" id="SSF54001">
    <property type="entry name" value="Cysteine proteinases"/>
    <property type="match status" value="1"/>
</dbReference>
<evidence type="ECO:0000256" key="4">
    <source>
        <dbReference type="ARBA" id="ARBA00022786"/>
    </source>
</evidence>
<dbReference type="Pfam" id="PF22084">
    <property type="entry name" value="UfSP_MPN_N"/>
    <property type="match status" value="1"/>
</dbReference>
<evidence type="ECO:0000256" key="8">
    <source>
        <dbReference type="ARBA" id="ARBA00064300"/>
    </source>
</evidence>
<evidence type="ECO:0000256" key="10">
    <source>
        <dbReference type="ARBA" id="ARBA00076114"/>
    </source>
</evidence>
<dbReference type="Gene3D" id="3.90.70.130">
    <property type="match status" value="1"/>
</dbReference>